<dbReference type="Proteomes" id="UP001177260">
    <property type="component" value="Unassembled WGS sequence"/>
</dbReference>
<name>A0ACC3B399_9EURO</name>
<dbReference type="EMBL" id="JAOPJF010000029">
    <property type="protein sequence ID" value="KAK1144709.1"/>
    <property type="molecule type" value="Genomic_DNA"/>
</dbReference>
<comment type="caution">
    <text evidence="1">The sequence shown here is derived from an EMBL/GenBank/DDBJ whole genome shotgun (WGS) entry which is preliminary data.</text>
</comment>
<organism evidence="1 2">
    <name type="scientific">Aspergillus melleus</name>
    <dbReference type="NCBI Taxonomy" id="138277"/>
    <lineage>
        <taxon>Eukaryota</taxon>
        <taxon>Fungi</taxon>
        <taxon>Dikarya</taxon>
        <taxon>Ascomycota</taxon>
        <taxon>Pezizomycotina</taxon>
        <taxon>Eurotiomycetes</taxon>
        <taxon>Eurotiomycetidae</taxon>
        <taxon>Eurotiales</taxon>
        <taxon>Aspergillaceae</taxon>
        <taxon>Aspergillus</taxon>
        <taxon>Aspergillus subgen. Circumdati</taxon>
    </lineage>
</organism>
<evidence type="ECO:0000313" key="2">
    <source>
        <dbReference type="Proteomes" id="UP001177260"/>
    </source>
</evidence>
<gene>
    <name evidence="1" type="ORF">N8T08_005013</name>
</gene>
<evidence type="ECO:0000313" key="1">
    <source>
        <dbReference type="EMBL" id="KAK1144709.1"/>
    </source>
</evidence>
<reference evidence="1 2" key="1">
    <citation type="journal article" date="2023" name="ACS Omega">
        <title>Identification of the Neoaspergillic Acid Biosynthesis Gene Cluster by Establishing an In Vitro CRISPR-Ribonucleoprotein Genetic System in Aspergillus melleus.</title>
        <authorList>
            <person name="Yuan B."/>
            <person name="Grau M.F."/>
            <person name="Murata R.M."/>
            <person name="Torok T."/>
            <person name="Venkateswaran K."/>
            <person name="Stajich J.E."/>
            <person name="Wang C.C.C."/>
        </authorList>
    </citation>
    <scope>NUCLEOTIDE SEQUENCE [LARGE SCALE GENOMIC DNA]</scope>
    <source>
        <strain evidence="1 2">IMV 1140</strain>
    </source>
</reference>
<proteinExistence type="predicted"/>
<sequence>MSSVEPIALIGIGCRFPGSSSTPAKFWDLLSKPKHVGSPVPKDRFDGDTFYNTRSANHGTTNASESYFLRENVAAFDASFFNISAREAESIDPQQRFLLETVYEAVEAAGLRLEDLRGSPTGIFCGVMCDDYQTIQQRDVSELPHYTATGTARSIISNRISYFFDWHGPSMTIDTACSSSLVALHLAAKALHDGDCRVAVASGTNLILAPNMYISESKLSMLSPHGRSRMWDARADGYARGEGVAAVALKRLSDAIADGDAIECIIPATHINQDGRSMGITMPSSTAQTDLIRSTYRKAGLDPANPRDRCQYFEAHGTGTPAGDPQEASAIHAAFFPSPVDGKSDPDSSLFVGSAKTVVGHTEGTAGLAALIKGVMSLQHGVVAPNLHFERLNPAIEPYARQLRVPTDCQPWPQLPEGTPRRVSVNSFGFGGTNAHAILEAYSPTLSDNNSPEWKGIIPFVFTAPSDKALGNVLATYVDYLDDQQPMADLADLAWTLFRRRTTFSHRVALWAASAQDLQNRLREEVTRRGSNQASTVISKPRTDQPKVLGVFTGQGAQWAQMGLDLMQRSPDAETWLTTLQLALDDLPDEYRPAYSILDELCADSENSRLHLAEISQPLCTAVQIILVKFLRSLGIYLNAVVGHSSGEIAAAYAAGIISEIEAIRIAHLRGHVTSLAGCNGQPGSMLAVGMSPDEADQVCQSVVYTGRIKPAAVNSSSSITLSGDADAIVALEAQLKDEGIFARRLKVNMAYHSHHMIPCSAPYLRALEACQIQPREPKDTKWFSSVNDGRIVDATHIEALRGSYWCDNMVQTVRFADAVTQALQEDLYDMIVEVGPHPALKSPVLGTLSEISLAQGTAPVPPVYTSLLNRSTSGTECVARAIGDIYTHLGPDVVDVESYMRHFRDQPTFHLAKGLPCYPFDRSNSYWAESRFSRATFRQTGRPNQLLGSSCADTTDTAYRWRNFLHTSEIDWLGGHRIQSQTVFPATGYVAMALEAAYMIAGSRRLQLFDVRDFVIKSAISLSEDDVGVETLFEVNQLKEEQGGQLSAAFSCHSPVAGKLQLCASAKMILSFGGEDDARLLPTRQPETQELTAVDVEAFYDHLNSLGYGYDGLFRGISSLAWKPNLIFGRLYNACQLDPTSPLAMHPALMDLLLQGMLAAVGKPGNEKLYTLHIPVSIGRILINPTFCGPAAAKLDQVLPFEATLTSVGREGAVGDAALFDAVGHGLMHMENIVVTPLMRATAADDQQRFFGEHWFPLLPDLSEISPYLTGHESYRCTVAEQLAFVYLREVQAQLTPADRAQLDWHGHRVVAWIDNVLALTHQGKHPVCRPEWLDLSLNEITAEMVCLANPTEEGLMKVVGQNLLRFLRHETTILQELRESGLLSAIYKETGELAHFNQSVADVVEQLAMRMPHMKILEVGGGSGSATKAVLSRLKNTFYSYTFTDISAGFFEQTQSSLQHLSDRITYQVLDIERDPQAQGEEFQPQSMDLVIAANVLHATRDLRQTLSHVRSLLKPGGYLVLLEGANPHILRLSFTMAGFEGWWLGEKDGRPFGAMTTPTRWDHLLQETGFSGIDTITGGHDDGMTGFSVFLSQAVDEQIRLLRDPLAAGPPMVSPSQDLVLVGGATLATSRLVRRLRSLLQPFFRAITCIETLQTPVDVSPEQSVTVVNVSDLDCPFFQDITAQSMQSLQNLITAAQNLLWVTAGSDADKPHQSMSQAVLRCLLYENSHARYRHLNIENERAVDARSVAECLLGLSLPEFENDYRLQRATWTMEPELRLQKDGVMMFPRILADDSMNQRIMSQRRRVDREADLAQSNVVVTRRDGAYEPIASALPPAPPRSGYSLIAVKASTLTARRVPGSGFLHVVVGQDVKYQKTVVAFTKDLAAVVSTPSSWVVPCAESYTDTDGACSFLAALADSLVAIELAENTPPWTSLLVHDANERMRSAIQTEVTQRQAAAYFTTTRAAIAHSHPDVNFIHPLAPIKTLSQALPQNISLLARFDQDKSDQLFDSLATLAGQGGYVRLESIEDMQMTEAVMPSPSKMESIALRLEHAKGLCAGTITGQTDNPADVDVVPVHSVSAHAVNLSRTQILDWQVASGVPVSVQPASSEVVLAAEKTYLLVGMTGDLGISICEWMVSRGAHNIVLTSRRPQTKQSWIDSMAKIGARIVTMSMDVTDRDAVSEVAQRIQDTLPPIGGIVNGAMILQDQLFANMALESMEKVLRPKVTGTILLDEVFSTADLDFFICFGSLTGPAGNNGQSAYAAANTFMTSFIHGRRKRGLVGSTINPGEIRGVGYVARTSNELVQLLRNAIGDTSISEGELNELFAEAILASPPESGREAAPVAGFPFVNPEEQPGIIWLKTPRAWRQLLYSGATSAEAKDGDTVSLKQQLASASSDERARHVIEDALLTKVRIKLQLPDDAEVTVDHSLMELGVDSLVAVDLRTWFVKELGVDIPVIKLLNSACIGELIDYALTKLPKELLQASSKPMDEPKASQSTDSDRQPVAPTRAEGPKHLQTIEQLDFQRRDSGISIDTQQESSASPEIFTPLREDDPSGSGSSTSPTGGQQSPALKFSRIENLSYAQSRFWVLQQLRSDKTYSNITFKLGFSGSIDIARLRAAVEHMGERHEILRTCYHLGSEGPYQAILASSPLRLNVVHVGSESEVRDMYLCLRQHVFDLENGDNIRMSLTITPKNQQFLLIAFHHICLDGLSFQLLIGELERAYMQQPLPPMSRQYADYAAAQRASYEAGHVSKDVAYWRQEFATFPSPIPLFPMARVPARTVLTDHPRENVRIELPASIMETVQSLGKRMRITPFGIFLAVLRIFLARLTQSTDFCIGISDVHRIEEADERLIGLVQNLLPLRFVGSLEGRSFRGVLLNTQTKARGALAHSRVQFDRLLDELAAPRSGSHSPLFQVMLDWQPSSAEKRRFAGMKIDVQEWAINKTAFDMVLSVMDSGQGTSVLNFHLQQALFTRDAAHLVAHSFISLLEDLVFSDPIQAVTGPSLYPRTNIESALALGRGPEMPAQWQPTLSRHIEEIARISSDQMAVANPVSGRGLTYSTLMQHSNVVANELAKRGVEPASTVCVFQQPTESWIVCMLAIWRLGAVYVPLDVDSPRDRLAIVIEDCQPQVIICHDDTEPALHTISVSGHSSVLNISAVDMNGKPTTRETVDASSAHASAVILYSSGTTGRPKGFQLSHANLQNQLEGFTRQCGLQAPVVLQQGATTFDISLEQALTGLTTGGRVVVVPRSVRGDPTALASIIVDQRITCTMATPSEYLLWMQHASAILKTASDTWTMAFSGGEAFPGSLPAAFADLQLDHLRLINFYGPGETTIASHQIEVDYRRQNCGSFEGTVVPVGHALPNYTTYIVDTEGNPVPTGISGEIVISGAGPCLGYLHLDKLTQTQFVHDRYATPASTAQGWTRAYRTSEKGHLLQNGALVLEGRLDGDSQVKLRGIRIDLGDIENAILCTARGALNRVVATLRDAADGSSFLVAHAEFAPESTINDKEVFLRQVRATLPLPQNMRPSLIVPVESMPTTAHGKLDRRAIKELALPERKRSSLIVDPSVLAMTNDWVGRVGALWGETLEGTLSDLSNLDEDTDFFLAGGNSILLVRLQVLLARRFDAKVPLIDLVEGSTLGEMAEAARSAAAMASSAEIPTEAEALEVS</sequence>
<protein>
    <submittedName>
        <fullName evidence="1">Hybrid PKS-NRPS biosynthetic cluster</fullName>
    </submittedName>
</protein>
<accession>A0ACC3B399</accession>
<keyword evidence="2" id="KW-1185">Reference proteome</keyword>